<keyword evidence="3" id="KW-1185">Reference proteome</keyword>
<feature type="compositionally biased region" description="Basic and acidic residues" evidence="1">
    <location>
        <begin position="50"/>
        <end position="62"/>
    </location>
</feature>
<sequence length="133" mass="15302">MQNRSNRSATTAVCFNCGGIGLKRAVTWKREIELKNVRRERKRLVELEVKREERERESKRESANNSNITSSSRYPLAVLDHATRTPAFCLFNANKRASNTGRFEHESNMKTLRGWPIDRVATMPSGSPQLIWP</sequence>
<name>A0A4C1W8Y3_EUMVA</name>
<feature type="region of interest" description="Disordered" evidence="1">
    <location>
        <begin position="50"/>
        <end position="73"/>
    </location>
</feature>
<proteinExistence type="predicted"/>
<dbReference type="Proteomes" id="UP000299102">
    <property type="component" value="Unassembled WGS sequence"/>
</dbReference>
<organism evidence="2 3">
    <name type="scientific">Eumeta variegata</name>
    <name type="common">Bagworm moth</name>
    <name type="synonym">Eumeta japonica</name>
    <dbReference type="NCBI Taxonomy" id="151549"/>
    <lineage>
        <taxon>Eukaryota</taxon>
        <taxon>Metazoa</taxon>
        <taxon>Ecdysozoa</taxon>
        <taxon>Arthropoda</taxon>
        <taxon>Hexapoda</taxon>
        <taxon>Insecta</taxon>
        <taxon>Pterygota</taxon>
        <taxon>Neoptera</taxon>
        <taxon>Endopterygota</taxon>
        <taxon>Lepidoptera</taxon>
        <taxon>Glossata</taxon>
        <taxon>Ditrysia</taxon>
        <taxon>Tineoidea</taxon>
        <taxon>Psychidae</taxon>
        <taxon>Oiketicinae</taxon>
        <taxon>Eumeta</taxon>
    </lineage>
</organism>
<protein>
    <submittedName>
        <fullName evidence="2">Uncharacterized protein</fullName>
    </submittedName>
</protein>
<comment type="caution">
    <text evidence="2">The sequence shown here is derived from an EMBL/GenBank/DDBJ whole genome shotgun (WGS) entry which is preliminary data.</text>
</comment>
<evidence type="ECO:0000256" key="1">
    <source>
        <dbReference type="SAM" id="MobiDB-lite"/>
    </source>
</evidence>
<accession>A0A4C1W8Y3</accession>
<reference evidence="2 3" key="1">
    <citation type="journal article" date="2019" name="Commun. Biol.">
        <title>The bagworm genome reveals a unique fibroin gene that provides high tensile strength.</title>
        <authorList>
            <person name="Kono N."/>
            <person name="Nakamura H."/>
            <person name="Ohtoshi R."/>
            <person name="Tomita M."/>
            <person name="Numata K."/>
            <person name="Arakawa K."/>
        </authorList>
    </citation>
    <scope>NUCLEOTIDE SEQUENCE [LARGE SCALE GENOMIC DNA]</scope>
</reference>
<evidence type="ECO:0000313" key="2">
    <source>
        <dbReference type="EMBL" id="GBP47493.1"/>
    </source>
</evidence>
<dbReference type="AlphaFoldDB" id="A0A4C1W8Y3"/>
<evidence type="ECO:0000313" key="3">
    <source>
        <dbReference type="Proteomes" id="UP000299102"/>
    </source>
</evidence>
<dbReference type="EMBL" id="BGZK01000502">
    <property type="protein sequence ID" value="GBP47493.1"/>
    <property type="molecule type" value="Genomic_DNA"/>
</dbReference>
<gene>
    <name evidence="2" type="ORF">EVAR_86414_1</name>
</gene>